<dbReference type="InterPro" id="IPR016181">
    <property type="entry name" value="Acyl_CoA_acyltransferase"/>
</dbReference>
<accession>A0A372LGZ3</accession>
<evidence type="ECO:0000313" key="3">
    <source>
        <dbReference type="Proteomes" id="UP000262939"/>
    </source>
</evidence>
<dbReference type="Pfam" id="PF13480">
    <property type="entry name" value="Acetyltransf_6"/>
    <property type="match status" value="1"/>
</dbReference>
<comment type="caution">
    <text evidence="2">The sequence shown here is derived from an EMBL/GenBank/DDBJ whole genome shotgun (WGS) entry which is preliminary data.</text>
</comment>
<dbReference type="EMBL" id="QVTD01000003">
    <property type="protein sequence ID" value="RFU64886.1"/>
    <property type="molecule type" value="Genomic_DNA"/>
</dbReference>
<dbReference type="AlphaFoldDB" id="A0A372LGZ3"/>
<reference evidence="2 3" key="1">
    <citation type="submission" date="2018-08" db="EMBL/GenBank/DDBJ databases">
        <title>Bacillus chawlae sp. nov., Bacillus glennii sp. nov., and Bacillus saganii sp. nov. Isolated from the Vehicle Assembly Building at Kennedy Space Center where the Viking Spacecraft were Assembled.</title>
        <authorList>
            <person name="Seuylemezian A."/>
            <person name="Vaishampayan P."/>
        </authorList>
    </citation>
    <scope>NUCLEOTIDE SEQUENCE [LARGE SCALE GENOMIC DNA]</scope>
    <source>
        <strain evidence="2 3">V44-8</strain>
    </source>
</reference>
<sequence>MELDVITTIEELERERPAWDNLLEKNQNNNPFIEFDWIYSWWKIFGEDYELFVIIAKIEGETKAYFPFMKKKGLFVERIHFIGYGQANYMDIISGTWNKGQVIEYVIQKLLDSKKSRIFHLHGMLQSEETYACFIKSIEASTDIFYQSSVVAPFVNITEIDIEQYCHSRQKKHGVDRKEKRLKELGTVSIQPLQSKFYEQMFALHAKRWREKNDTSGFSKGKTKEFFNQLAQNDSKTFQTKIDALFLDGQLIALLYGFQCRNRYLFYLPAHDDDFGMYSPGRILFKEKIKECASSEISIFDMSIGYEPYKMDWNNGMDYVSTVIFPTNNMTARIFFLFLTSKDRLIAFLKKNRSLVHFKRNTLGKLKAFMLNNKVKGLIMGAVHTMQAKISDLFFNDEYILYRYDFPTDSGYIDLKWRKATVHDVEKLAIMQKKNKKDLIHRLFRKQRCYVVVIDNKIIHSFWLSAAEITIGDLGYRETLNKYEAFIYDLSWTEEQLINVSFLVKDFKTIYLTVNKKNTKCIDLCKKQGLFVEKRIKKRTFFSVRKLKA</sequence>
<protein>
    <submittedName>
        <fullName evidence="2">GNAT family N-acetyltransferase</fullName>
    </submittedName>
</protein>
<evidence type="ECO:0000313" key="2">
    <source>
        <dbReference type="EMBL" id="RFU64886.1"/>
    </source>
</evidence>
<keyword evidence="2" id="KW-0808">Transferase</keyword>
<organism evidence="2 3">
    <name type="scientific">Peribacillus glennii</name>
    <dbReference type="NCBI Taxonomy" id="2303991"/>
    <lineage>
        <taxon>Bacteria</taxon>
        <taxon>Bacillati</taxon>
        <taxon>Bacillota</taxon>
        <taxon>Bacilli</taxon>
        <taxon>Bacillales</taxon>
        <taxon>Bacillaceae</taxon>
        <taxon>Peribacillus</taxon>
    </lineage>
</organism>
<dbReference type="InterPro" id="IPR038740">
    <property type="entry name" value="BioF2-like_GNAT_dom"/>
</dbReference>
<dbReference type="SUPFAM" id="SSF55729">
    <property type="entry name" value="Acyl-CoA N-acyltransferases (Nat)"/>
    <property type="match status" value="1"/>
</dbReference>
<proteinExistence type="predicted"/>
<feature type="domain" description="BioF2-like acetyltransferase" evidence="1">
    <location>
        <begin position="171"/>
        <end position="310"/>
    </location>
</feature>
<keyword evidence="3" id="KW-1185">Reference proteome</keyword>
<name>A0A372LGZ3_9BACI</name>
<evidence type="ECO:0000259" key="1">
    <source>
        <dbReference type="Pfam" id="PF13480"/>
    </source>
</evidence>
<dbReference type="RefSeq" id="WP_117321062.1">
    <property type="nucleotide sequence ID" value="NZ_QVTD01000003.1"/>
</dbReference>
<gene>
    <name evidence="2" type="ORF">D0466_02900</name>
</gene>
<dbReference type="GO" id="GO:0016740">
    <property type="term" value="F:transferase activity"/>
    <property type="evidence" value="ECO:0007669"/>
    <property type="project" value="UniProtKB-KW"/>
</dbReference>
<dbReference type="Proteomes" id="UP000262939">
    <property type="component" value="Unassembled WGS sequence"/>
</dbReference>
<dbReference type="OrthoDB" id="9808976at2"/>